<dbReference type="PROSITE" id="PS50110">
    <property type="entry name" value="RESPONSE_REGULATORY"/>
    <property type="match status" value="1"/>
</dbReference>
<dbReference type="SUPFAM" id="SSF52172">
    <property type="entry name" value="CheY-like"/>
    <property type="match status" value="1"/>
</dbReference>
<evidence type="ECO:0000313" key="4">
    <source>
        <dbReference type="Proteomes" id="UP000220629"/>
    </source>
</evidence>
<dbReference type="Gene3D" id="3.40.50.2300">
    <property type="match status" value="1"/>
</dbReference>
<reference evidence="4" key="1">
    <citation type="submission" date="2017-09" db="EMBL/GenBank/DDBJ databases">
        <title>FDA dAtabase for Regulatory Grade micrObial Sequences (FDA-ARGOS): Supporting development and validation of Infectious Disease Dx tests.</title>
        <authorList>
            <person name="Minogue T."/>
            <person name="Wolcott M."/>
            <person name="Wasieloski L."/>
            <person name="Aguilar W."/>
            <person name="Moore D."/>
            <person name="Tallon L."/>
            <person name="Sadzewicz L."/>
            <person name="Ott S."/>
            <person name="Zhao X."/>
            <person name="Nagaraj S."/>
            <person name="Vavikolanu K."/>
            <person name="Aluvathingal J."/>
            <person name="Nadendla S."/>
            <person name="Sichtig H."/>
        </authorList>
    </citation>
    <scope>NUCLEOTIDE SEQUENCE [LARGE SCALE GENOMIC DNA]</scope>
    <source>
        <strain evidence="4">FDAARGOS_390</strain>
    </source>
</reference>
<gene>
    <name evidence="3" type="ORF">CRM94_14180</name>
</gene>
<evidence type="ECO:0000256" key="1">
    <source>
        <dbReference type="PROSITE-ProRule" id="PRU00169"/>
    </source>
</evidence>
<protein>
    <submittedName>
        <fullName evidence="3">Two-component system response regulator</fullName>
    </submittedName>
</protein>
<dbReference type="GO" id="GO:0000160">
    <property type="term" value="P:phosphorelay signal transduction system"/>
    <property type="evidence" value="ECO:0007669"/>
    <property type="project" value="InterPro"/>
</dbReference>
<proteinExistence type="predicted"/>
<dbReference type="EMBL" id="PDDY01000001">
    <property type="protein sequence ID" value="PEH43203.1"/>
    <property type="molecule type" value="Genomic_DNA"/>
</dbReference>
<dbReference type="AlphaFoldDB" id="A0A2A7SID4"/>
<comment type="caution">
    <text evidence="3">The sequence shown here is derived from an EMBL/GenBank/DDBJ whole genome shotgun (WGS) entry which is preliminary data.</text>
</comment>
<evidence type="ECO:0000259" key="2">
    <source>
        <dbReference type="PROSITE" id="PS50110"/>
    </source>
</evidence>
<feature type="domain" description="Response regulatory" evidence="2">
    <location>
        <begin position="7"/>
        <end position="123"/>
    </location>
</feature>
<name>A0A2A7SID4_BURGA</name>
<dbReference type="SMART" id="SM00448">
    <property type="entry name" value="REC"/>
    <property type="match status" value="1"/>
</dbReference>
<comment type="caution">
    <text evidence="1">Lacks conserved residue(s) required for the propagation of feature annotation.</text>
</comment>
<dbReference type="Pfam" id="PF00072">
    <property type="entry name" value="Response_reg"/>
    <property type="match status" value="1"/>
</dbReference>
<sequence>MDATLLRVYVVEPAAAIRGRVAALLEPLAGVAVVGESEDHAMAFAGIVSSQADVAVIELRLPSGSGLELLGALARFAPQVITVILTNLSAPAFRAASHKAGAHYFFDKTIEFELACHTIDALARARARRPQPVQRAHYADCHDARYDRP</sequence>
<dbReference type="InterPro" id="IPR011006">
    <property type="entry name" value="CheY-like_superfamily"/>
</dbReference>
<accession>A0A2A7SID4</accession>
<evidence type="ECO:0000313" key="3">
    <source>
        <dbReference type="EMBL" id="PEH43203.1"/>
    </source>
</evidence>
<organism evidence="3 4">
    <name type="scientific">Burkholderia gladioli</name>
    <name type="common">Pseudomonas marginata</name>
    <name type="synonym">Phytomonas marginata</name>
    <dbReference type="NCBI Taxonomy" id="28095"/>
    <lineage>
        <taxon>Bacteria</taxon>
        <taxon>Pseudomonadati</taxon>
        <taxon>Pseudomonadota</taxon>
        <taxon>Betaproteobacteria</taxon>
        <taxon>Burkholderiales</taxon>
        <taxon>Burkholderiaceae</taxon>
        <taxon>Burkholderia</taxon>
    </lineage>
</organism>
<dbReference type="Proteomes" id="UP000220629">
    <property type="component" value="Unassembled WGS sequence"/>
</dbReference>
<dbReference type="RefSeq" id="WP_098152962.1">
    <property type="nucleotide sequence ID" value="NZ_CP065596.1"/>
</dbReference>
<dbReference type="InterPro" id="IPR001789">
    <property type="entry name" value="Sig_transdc_resp-reg_receiver"/>
</dbReference>